<keyword evidence="3" id="KW-1185">Reference proteome</keyword>
<dbReference type="STRING" id="1120920.SAMN03080599_02107"/>
<dbReference type="RefSeq" id="WP_207646451.1">
    <property type="nucleotide sequence ID" value="NZ_FMWL01000010.1"/>
</dbReference>
<dbReference type="EMBL" id="FMWL01000010">
    <property type="protein sequence ID" value="SCZ80109.1"/>
    <property type="molecule type" value="Genomic_DNA"/>
</dbReference>
<evidence type="ECO:0000259" key="1">
    <source>
        <dbReference type="Pfam" id="PF08818"/>
    </source>
</evidence>
<dbReference type="Gene3D" id="3.90.1150.200">
    <property type="match status" value="1"/>
</dbReference>
<reference evidence="2 3" key="1">
    <citation type="submission" date="2016-10" db="EMBL/GenBank/DDBJ databases">
        <authorList>
            <person name="de Groot N.N."/>
        </authorList>
    </citation>
    <scope>NUCLEOTIDE SEQUENCE [LARGE SCALE GENOMIC DNA]</scope>
    <source>
        <strain evidence="2 3">DSM 2784</strain>
    </source>
</reference>
<evidence type="ECO:0000313" key="3">
    <source>
        <dbReference type="Proteomes" id="UP000199208"/>
    </source>
</evidence>
<evidence type="ECO:0000313" key="2">
    <source>
        <dbReference type="EMBL" id="SCZ80109.1"/>
    </source>
</evidence>
<dbReference type="Proteomes" id="UP000199208">
    <property type="component" value="Unassembled WGS sequence"/>
</dbReference>
<gene>
    <name evidence="2" type="ORF">SAMN03080599_02107</name>
</gene>
<organism evidence="2 3">
    <name type="scientific">Acidaminobacter hydrogenoformans DSM 2784</name>
    <dbReference type="NCBI Taxonomy" id="1120920"/>
    <lineage>
        <taxon>Bacteria</taxon>
        <taxon>Bacillati</taxon>
        <taxon>Bacillota</taxon>
        <taxon>Clostridia</taxon>
        <taxon>Peptostreptococcales</taxon>
        <taxon>Acidaminobacteraceae</taxon>
        <taxon>Acidaminobacter</taxon>
    </lineage>
</organism>
<dbReference type="SUPFAM" id="SSF159888">
    <property type="entry name" value="YdhG-like"/>
    <property type="match status" value="1"/>
</dbReference>
<sequence length="159" mass="18234">MHTELNVEKPATPQAYLDSLPAERKAVLEKLRSVILENLPDGFEETISYGMLGYVVPHKLYPAGYHVNPKEPLPFISLASQKNYIALYHMGIYAFPELQAWFAAEYAARVKSKLDMGKSCIRFKKMDDIPYELVAELCRKITVEDYISKYEDHEVSKSK</sequence>
<proteinExistence type="predicted"/>
<dbReference type="InterPro" id="IPR014922">
    <property type="entry name" value="YdhG-like"/>
</dbReference>
<dbReference type="Pfam" id="PF08818">
    <property type="entry name" value="DUF1801"/>
    <property type="match status" value="1"/>
</dbReference>
<feature type="domain" description="YdhG-like" evidence="1">
    <location>
        <begin position="24"/>
        <end position="140"/>
    </location>
</feature>
<dbReference type="AlphaFoldDB" id="A0A1G5S3H6"/>
<protein>
    <recommendedName>
        <fullName evidence="1">YdhG-like domain-containing protein</fullName>
    </recommendedName>
</protein>
<accession>A0A1G5S3H6</accession>
<name>A0A1G5S3H6_9FIRM</name>